<dbReference type="RefSeq" id="WP_245617154.1">
    <property type="nucleotide sequence ID" value="NZ_BSTI01000006.1"/>
</dbReference>
<dbReference type="EMBL" id="BSTI01000006">
    <property type="protein sequence ID" value="GLY66791.1"/>
    <property type="molecule type" value="Genomic_DNA"/>
</dbReference>
<sequence>MTTVEQQFHAFQPGLGESGLPSMDRAGDERLAFYRRLFGWPVKPHRDGSVALVLENGLCAVVIPKLTSDRVIRNLDKAECHGPVLDLPTPRGARLVILAEADGIVPPANLLPKGVELLHSGAVVPLPSAQNFLTGWFRPPDPHQRWLPSLGAVLAIVQTCFW</sequence>
<comment type="caution">
    <text evidence="1">The sequence shown here is derived from an EMBL/GenBank/DDBJ whole genome shotgun (WGS) entry which is preliminary data.</text>
</comment>
<reference evidence="1" key="1">
    <citation type="submission" date="2023-03" db="EMBL/GenBank/DDBJ databases">
        <title>Amycolatopsis taiwanensis NBRC 103393.</title>
        <authorList>
            <person name="Ichikawa N."/>
            <person name="Sato H."/>
            <person name="Tonouchi N."/>
        </authorList>
    </citation>
    <scope>NUCLEOTIDE SEQUENCE</scope>
    <source>
        <strain evidence="1">NBRC 103393</strain>
    </source>
</reference>
<dbReference type="Proteomes" id="UP001165136">
    <property type="component" value="Unassembled WGS sequence"/>
</dbReference>
<protein>
    <submittedName>
        <fullName evidence="1">Uncharacterized protein</fullName>
    </submittedName>
</protein>
<name>A0A9W6QZE6_9PSEU</name>
<dbReference type="AlphaFoldDB" id="A0A9W6QZE6"/>
<proteinExistence type="predicted"/>
<evidence type="ECO:0000313" key="2">
    <source>
        <dbReference type="Proteomes" id="UP001165136"/>
    </source>
</evidence>
<organism evidence="1 2">
    <name type="scientific">Amycolatopsis taiwanensis</name>
    <dbReference type="NCBI Taxonomy" id="342230"/>
    <lineage>
        <taxon>Bacteria</taxon>
        <taxon>Bacillati</taxon>
        <taxon>Actinomycetota</taxon>
        <taxon>Actinomycetes</taxon>
        <taxon>Pseudonocardiales</taxon>
        <taxon>Pseudonocardiaceae</taxon>
        <taxon>Amycolatopsis</taxon>
    </lineage>
</organism>
<accession>A0A9W6QZE6</accession>
<gene>
    <name evidence="1" type="ORF">Atai01_34100</name>
</gene>
<keyword evidence="2" id="KW-1185">Reference proteome</keyword>
<evidence type="ECO:0000313" key="1">
    <source>
        <dbReference type="EMBL" id="GLY66791.1"/>
    </source>
</evidence>